<feature type="chain" id="PRO_5045770661" description="Collagen triple helix repeat-containing protein" evidence="2">
    <location>
        <begin position="19"/>
        <end position="484"/>
    </location>
</feature>
<dbReference type="PANTHER" id="PTHR24023">
    <property type="entry name" value="COLLAGEN ALPHA"/>
    <property type="match status" value="1"/>
</dbReference>
<proteinExistence type="predicted"/>
<evidence type="ECO:0000256" key="2">
    <source>
        <dbReference type="SAM" id="SignalP"/>
    </source>
</evidence>
<feature type="signal peptide" evidence="2">
    <location>
        <begin position="1"/>
        <end position="18"/>
    </location>
</feature>
<dbReference type="RefSeq" id="WP_380032994.1">
    <property type="nucleotide sequence ID" value="NZ_JBHSHB010000009.1"/>
</dbReference>
<feature type="compositionally biased region" description="Low complexity" evidence="1">
    <location>
        <begin position="231"/>
        <end position="298"/>
    </location>
</feature>
<keyword evidence="4" id="KW-1185">Reference proteome</keyword>
<dbReference type="Proteomes" id="UP001595878">
    <property type="component" value="Unassembled WGS sequence"/>
</dbReference>
<gene>
    <name evidence="3" type="ORF">ACFO5T_06475</name>
</gene>
<dbReference type="Gene3D" id="1.20.5.320">
    <property type="entry name" value="6-Phosphogluconate Dehydrogenase, domain 3"/>
    <property type="match status" value="1"/>
</dbReference>
<dbReference type="Pfam" id="PF01391">
    <property type="entry name" value="Collagen"/>
    <property type="match status" value="1"/>
</dbReference>
<sequence>MKKILFILFISVIAFAKAQTTDPAYLINVQKASQSEIDAYDPADLEIGMLVYNTDVNRIFEYTASGFLAILTEVDVSETVTTLVDNGNGTATYTNENNIPVTVGIVGPQGPAGPAGADGAQGPQGPAGADGATGPQGPTGPAGADGAQGPQGPAGADGATGPQGPTGPAGADGATGPQGPVGPAGADGATGPQGPIGPAGADGATGPQGPTGPAGADGATGPQGPVGPKGADGATGPQGPAGPAGTDGATGPQGPAGPAGADGATGPQGPAGPAGADGATGPQGPAGPAGADGATGPQGPVGPAGADGATGPQGPVGPSGTYTGFFIIDNTTLTTTGTYTQAIVGIPFQPSQVTFKAHPNIGSFNINDDNALGANNTGLLENTFGAMNGFARAGSPIAQAVIFSGGSGSSINNISRYANNTECIGLRYTNNNGSNLGVISASMASFTANGFNLNVTYTLGTTGSAAVQNDILDESVIVLFTAYE</sequence>
<organism evidence="3 4">
    <name type="scientific">Dokdonia genika</name>
    <dbReference type="NCBI Taxonomy" id="308113"/>
    <lineage>
        <taxon>Bacteria</taxon>
        <taxon>Pseudomonadati</taxon>
        <taxon>Bacteroidota</taxon>
        <taxon>Flavobacteriia</taxon>
        <taxon>Flavobacteriales</taxon>
        <taxon>Flavobacteriaceae</taxon>
        <taxon>Dokdonia</taxon>
    </lineage>
</organism>
<dbReference type="InterPro" id="IPR050149">
    <property type="entry name" value="Collagen_superfamily"/>
</dbReference>
<evidence type="ECO:0000313" key="3">
    <source>
        <dbReference type="EMBL" id="MFC4690069.1"/>
    </source>
</evidence>
<dbReference type="InterPro" id="IPR008160">
    <property type="entry name" value="Collagen"/>
</dbReference>
<feature type="compositionally biased region" description="Low complexity" evidence="1">
    <location>
        <begin position="189"/>
        <end position="223"/>
    </location>
</feature>
<reference evidence="4" key="1">
    <citation type="journal article" date="2019" name="Int. J. Syst. Evol. Microbiol.">
        <title>The Global Catalogue of Microorganisms (GCM) 10K type strain sequencing project: providing services to taxonomists for standard genome sequencing and annotation.</title>
        <authorList>
            <consortium name="The Broad Institute Genomics Platform"/>
            <consortium name="The Broad Institute Genome Sequencing Center for Infectious Disease"/>
            <person name="Wu L."/>
            <person name="Ma J."/>
        </authorList>
    </citation>
    <scope>NUCLEOTIDE SEQUENCE [LARGE SCALE GENOMIC DNA]</scope>
    <source>
        <strain evidence="4">CGMCC 4.7427</strain>
    </source>
</reference>
<feature type="region of interest" description="Disordered" evidence="1">
    <location>
        <begin position="105"/>
        <end position="317"/>
    </location>
</feature>
<dbReference type="PANTHER" id="PTHR24023:SF1095">
    <property type="entry name" value="EGF-LIKE DOMAIN-CONTAINING PROTEIN"/>
    <property type="match status" value="1"/>
</dbReference>
<dbReference type="EMBL" id="JBHSHB010000009">
    <property type="protein sequence ID" value="MFC4690069.1"/>
    <property type="molecule type" value="Genomic_DNA"/>
</dbReference>
<comment type="caution">
    <text evidence="3">The sequence shown here is derived from an EMBL/GenBank/DDBJ whole genome shotgun (WGS) entry which is preliminary data.</text>
</comment>
<name>A0ABV9L7P6_9FLAO</name>
<evidence type="ECO:0000256" key="1">
    <source>
        <dbReference type="SAM" id="MobiDB-lite"/>
    </source>
</evidence>
<evidence type="ECO:0000313" key="4">
    <source>
        <dbReference type="Proteomes" id="UP001595878"/>
    </source>
</evidence>
<keyword evidence="2" id="KW-0732">Signal</keyword>
<evidence type="ECO:0008006" key="5">
    <source>
        <dbReference type="Google" id="ProtNLM"/>
    </source>
</evidence>
<protein>
    <recommendedName>
        <fullName evidence="5">Collagen triple helix repeat-containing protein</fullName>
    </recommendedName>
</protein>
<feature type="compositionally biased region" description="Low complexity" evidence="1">
    <location>
        <begin position="108"/>
        <end position="178"/>
    </location>
</feature>
<accession>A0ABV9L7P6</accession>